<dbReference type="EMBL" id="RXLQ01000003">
    <property type="protein sequence ID" value="RSZ59736.1"/>
    <property type="molecule type" value="Genomic_DNA"/>
</dbReference>
<accession>A0A430HQD6</accession>
<sequence length="526" mass="56547">MNKKKLGIIAAGAALCAAAVAGYAMFGWKKLQHGAGLDLDLSQPDALIVTRSLSTLPRDLLTIPLARDVLREDFVFYYEQNGDKLGLQGALRRIAYEHELGWGDQMIRTVLDEPADVALWREEDGSLRHFAIAVSRNSMTRLLEQAGKVALKDTQMKLAGEIRVDGDKVALYSLNYAHKRTLLIGARGTRMVILSDPGMLFDGDGKADGKAETTVAKLLAADPKQQQAFRQQFQLDAQPVDGHSVAVKADVLAFGYQPFFGALDALRFDFSKGQWQTRALVDAGKLAAGGYDNRALWPVLPHNPAACFALPADWAAMTSVLGDVDASSDPAPLAEQLTGPAAVCWYGSSRLYTPLVVATRKAGGNDELYGALFAAAIGNKKSGAVQKSSGPNGATLWQRDVATGIGPQHPTLALSGQTVLFSPDRKLVEQALAVSRKQAPAIADRLADPSRTVGLIAPSSLAELIRKEAFDALPSAREPVLRAAADAHLVPRLNALKKYPPYRLVLKSLPASGASWQPVEWQALDK</sequence>
<evidence type="ECO:0000313" key="1">
    <source>
        <dbReference type="EMBL" id="RSZ59736.1"/>
    </source>
</evidence>
<dbReference type="Proteomes" id="UP000278085">
    <property type="component" value="Unassembled WGS sequence"/>
</dbReference>
<comment type="caution">
    <text evidence="1">The sequence shown here is derived from an EMBL/GenBank/DDBJ whole genome shotgun (WGS) entry which is preliminary data.</text>
</comment>
<dbReference type="AlphaFoldDB" id="A0A430HQD6"/>
<proteinExistence type="predicted"/>
<gene>
    <name evidence="1" type="ORF">EJB06_05945</name>
</gene>
<dbReference type="Pfam" id="PF09909">
    <property type="entry name" value="DUF2138"/>
    <property type="match status" value="1"/>
</dbReference>
<protein>
    <submittedName>
        <fullName evidence="1">DUF2138 family protein</fullName>
    </submittedName>
</protein>
<dbReference type="OrthoDB" id="6978897at2"/>
<dbReference type="NCBIfam" id="NF008500">
    <property type="entry name" value="PRK11410.1"/>
    <property type="match status" value="1"/>
</dbReference>
<organism evidence="1 2">
    <name type="scientific">Massilia atriviolacea</name>
    <dbReference type="NCBI Taxonomy" id="2495579"/>
    <lineage>
        <taxon>Bacteria</taxon>
        <taxon>Pseudomonadati</taxon>
        <taxon>Pseudomonadota</taxon>
        <taxon>Betaproteobacteria</taxon>
        <taxon>Burkholderiales</taxon>
        <taxon>Oxalobacteraceae</taxon>
        <taxon>Telluria group</taxon>
        <taxon>Massilia</taxon>
    </lineage>
</organism>
<reference evidence="1 2" key="1">
    <citation type="submission" date="2018-12" db="EMBL/GenBank/DDBJ databases">
        <authorList>
            <person name="Yang E."/>
        </authorList>
    </citation>
    <scope>NUCLEOTIDE SEQUENCE [LARGE SCALE GENOMIC DNA]</scope>
    <source>
        <strain evidence="1 2">SOD</strain>
    </source>
</reference>
<dbReference type="RefSeq" id="WP_126073098.1">
    <property type="nucleotide sequence ID" value="NZ_CP051166.1"/>
</dbReference>
<dbReference type="InterPro" id="IPR018671">
    <property type="entry name" value="DUF2138"/>
</dbReference>
<name>A0A430HQD6_9BURK</name>
<evidence type="ECO:0000313" key="2">
    <source>
        <dbReference type="Proteomes" id="UP000278085"/>
    </source>
</evidence>
<keyword evidence="2" id="KW-1185">Reference proteome</keyword>